<comment type="similarity">
    <text evidence="2">Belongs to the CobB/CobQ family. CobQ subfamily.</text>
</comment>
<comment type="catalytic activity">
    <reaction evidence="9">
        <text>hydrogenobyrinate + 2 L-glutamine + 2 ATP + 2 H2O = hydrogenobyrinate a,c-diamide + 2 L-glutamate + 2 ADP + 2 phosphate + 2 H(+)</text>
        <dbReference type="Rhea" id="RHEA:12544"/>
        <dbReference type="ChEBI" id="CHEBI:15377"/>
        <dbReference type="ChEBI" id="CHEBI:15378"/>
        <dbReference type="ChEBI" id="CHEBI:29985"/>
        <dbReference type="ChEBI" id="CHEBI:30616"/>
        <dbReference type="ChEBI" id="CHEBI:43474"/>
        <dbReference type="ChEBI" id="CHEBI:58359"/>
        <dbReference type="ChEBI" id="CHEBI:77873"/>
        <dbReference type="ChEBI" id="CHEBI:77874"/>
        <dbReference type="ChEBI" id="CHEBI:456216"/>
        <dbReference type="EC" id="6.3.5.9"/>
    </reaction>
</comment>
<dbReference type="PANTHER" id="PTHR43873">
    <property type="entry name" value="COBYRINATE A,C-DIAMIDE SYNTHASE"/>
    <property type="match status" value="1"/>
</dbReference>
<evidence type="ECO:0000259" key="10">
    <source>
        <dbReference type="Pfam" id="PF01656"/>
    </source>
</evidence>
<dbReference type="Gene3D" id="3.40.50.300">
    <property type="entry name" value="P-loop containing nucleotide triphosphate hydrolases"/>
    <property type="match status" value="1"/>
</dbReference>
<feature type="site" description="Increases nucleophilicity of active site Cys" evidence="9">
    <location>
        <position position="422"/>
    </location>
</feature>
<name>A0A934IRH9_9HYPH</name>
<evidence type="ECO:0000256" key="6">
    <source>
        <dbReference type="ARBA" id="ARBA00022840"/>
    </source>
</evidence>
<evidence type="ECO:0000256" key="8">
    <source>
        <dbReference type="ARBA" id="ARBA00022962"/>
    </source>
</evidence>
<evidence type="ECO:0000313" key="13">
    <source>
        <dbReference type="Proteomes" id="UP000609531"/>
    </source>
</evidence>
<dbReference type="EC" id="6.3.5.9" evidence="9"/>
<dbReference type="GO" id="GO:0009236">
    <property type="term" value="P:cobalamin biosynthetic process"/>
    <property type="evidence" value="ECO:0007669"/>
    <property type="project" value="UniProtKB-UniRule"/>
</dbReference>
<dbReference type="AlphaFoldDB" id="A0A934IRH9"/>
<evidence type="ECO:0000256" key="1">
    <source>
        <dbReference type="ARBA" id="ARBA00001946"/>
    </source>
</evidence>
<feature type="active site" description="Nucleophile" evidence="9">
    <location>
        <position position="324"/>
    </location>
</feature>
<comment type="caution">
    <text evidence="12">The sequence shown here is derived from an EMBL/GenBank/DDBJ whole genome shotgun (WGS) entry which is preliminary data.</text>
</comment>
<evidence type="ECO:0000256" key="5">
    <source>
        <dbReference type="ARBA" id="ARBA00022741"/>
    </source>
</evidence>
<dbReference type="Pfam" id="PF07685">
    <property type="entry name" value="GATase_3"/>
    <property type="match status" value="1"/>
</dbReference>
<keyword evidence="5 9" id="KW-0547">Nucleotide-binding</keyword>
<dbReference type="PROSITE" id="PS51274">
    <property type="entry name" value="GATASE_COBBQ"/>
    <property type="match status" value="1"/>
</dbReference>
<evidence type="ECO:0000256" key="7">
    <source>
        <dbReference type="ARBA" id="ARBA00022842"/>
    </source>
</evidence>
<dbReference type="Proteomes" id="UP000609531">
    <property type="component" value="Unassembled WGS sequence"/>
</dbReference>
<dbReference type="EMBL" id="JAEKJA010000014">
    <property type="protein sequence ID" value="MBJ3777308.1"/>
    <property type="molecule type" value="Genomic_DNA"/>
</dbReference>
<dbReference type="InterPro" id="IPR029062">
    <property type="entry name" value="Class_I_gatase-like"/>
</dbReference>
<comment type="similarity">
    <text evidence="9">Belongs to the CobB/CbiA family.</text>
</comment>
<comment type="pathway">
    <text evidence="9">Cofactor biosynthesis; adenosylcobalamin biosynthesis; cob(II)yrinate a,c-diamide from precorrin-2 (aerobic route): step 9/10.</text>
</comment>
<comment type="function">
    <text evidence="9">Catalyzes the ATP-dependent amidation of the two carboxylate groups at positions a and c of hydrogenobyrinate, using either L-glutamine or ammonia as the nitrogen source.</text>
</comment>
<sequence>MSFLVAAPASGSGKTVTTTGILAALARRGVPVAPAKVGPDYIDPGYLAAAARVPAVNLDLWAMRPALARHLARRAALVVEGVMGLFDGPSSGSGSSADVAKRFGLPVVLVVNAERQSHSVAALVHGFATFDPKVRLAGVILTRVASPRHAAMLGDALSERATPLLGMIPRDAALALPSRHLGLTQAVEDPDLAARIAAIADVVAAHCDLDALASLATAAPETPDAPDDAGAPPPLPPFGSRIAIARDAAFAFAYPHLLDGWHRAGASLHPFSPLAGEAPDGAADAIFLPGGYPELHAGSLAAAPLWRDGLVAAARRGAVVYGECGGYMALGERLIDADGIAHRMAGLLPVTTSFAEPRRTLGYRRFTHDGPLFPRALKGHEFHYARVVGAEGEPLFQVEDTGGDPLGPMGSRVGRVGGSFGHVIDMVA</sequence>
<dbReference type="GO" id="GO:0043802">
    <property type="term" value="F:hydrogenobyrinic acid a,c-diamide synthase (glutamine-hydrolysing) activity"/>
    <property type="evidence" value="ECO:0007669"/>
    <property type="project" value="UniProtKB-UniRule"/>
</dbReference>
<comment type="domain">
    <text evidence="9">Comprises of two domains. The C-terminal domain contains the binding site for glutamine and catalyzes the hydrolysis of this substrate to glutamate and ammonia. The N-terminal domain is anticipated to bind ATP and hydrogenobyrinate and catalyzes the ultimate synthesis of the diamide product. The ammonia produced via the glutaminase domain is probably translocated to the adjacent domain via a molecular tunnel, where it reacts with an activated intermediate.</text>
</comment>
<dbReference type="Pfam" id="PF01656">
    <property type="entry name" value="CbiA"/>
    <property type="match status" value="1"/>
</dbReference>
<comment type="miscellaneous">
    <text evidence="9">The a and c carboxylates of hydrogenobyrinate are activated for nucleophilic attack via formation of a phosphorylated intermediate by ATP. CobB catalyzes first the amidation of the c-carboxylate, and then that of the a-carboxylate.</text>
</comment>
<keyword evidence="6 9" id="KW-0067">ATP-binding</keyword>
<dbReference type="HAMAP" id="MF_00027">
    <property type="entry name" value="CobB_CbiA"/>
    <property type="match status" value="1"/>
</dbReference>
<dbReference type="InterPro" id="IPR002586">
    <property type="entry name" value="CobQ/CobB/MinD/ParA_Nub-bd_dom"/>
</dbReference>
<reference evidence="12" key="1">
    <citation type="submission" date="2020-12" db="EMBL/GenBank/DDBJ databases">
        <title>Bacterial taxonomy.</title>
        <authorList>
            <person name="Pan X."/>
        </authorList>
    </citation>
    <scope>NUCLEOTIDE SEQUENCE</scope>
    <source>
        <strain evidence="12">B2012</strain>
    </source>
</reference>
<evidence type="ECO:0000313" key="12">
    <source>
        <dbReference type="EMBL" id="MBJ3777308.1"/>
    </source>
</evidence>
<dbReference type="NCBIfam" id="NF002204">
    <property type="entry name" value="PRK01077.1"/>
    <property type="match status" value="1"/>
</dbReference>
<organism evidence="12 13">
    <name type="scientific">Acuticoccus mangrovi</name>
    <dbReference type="NCBI Taxonomy" id="2796142"/>
    <lineage>
        <taxon>Bacteria</taxon>
        <taxon>Pseudomonadati</taxon>
        <taxon>Pseudomonadota</taxon>
        <taxon>Alphaproteobacteria</taxon>
        <taxon>Hyphomicrobiales</taxon>
        <taxon>Amorphaceae</taxon>
        <taxon>Acuticoccus</taxon>
    </lineage>
</organism>
<keyword evidence="7 9" id="KW-0460">Magnesium</keyword>
<keyword evidence="4 9" id="KW-0436">Ligase</keyword>
<evidence type="ECO:0000256" key="2">
    <source>
        <dbReference type="ARBA" id="ARBA00006205"/>
    </source>
</evidence>
<dbReference type="Gene3D" id="3.40.50.880">
    <property type="match status" value="1"/>
</dbReference>
<evidence type="ECO:0000256" key="9">
    <source>
        <dbReference type="HAMAP-Rule" id="MF_00027"/>
    </source>
</evidence>
<proteinExistence type="inferred from homology"/>
<evidence type="ECO:0000259" key="11">
    <source>
        <dbReference type="Pfam" id="PF07685"/>
    </source>
</evidence>
<protein>
    <recommendedName>
        <fullName evidence="9">Hydrogenobyrinate a,c-diamide synthase</fullName>
        <ecNumber evidence="9">6.3.5.9</ecNumber>
    </recommendedName>
    <alternativeName>
        <fullName evidence="9">Hydrogenobyrinic acid a,c-diamide synthase</fullName>
    </alternativeName>
</protein>
<dbReference type="InterPro" id="IPR011698">
    <property type="entry name" value="GATase_3"/>
</dbReference>
<keyword evidence="8 9" id="KW-0315">Glutamine amidotransferase</keyword>
<evidence type="ECO:0000256" key="4">
    <source>
        <dbReference type="ARBA" id="ARBA00022598"/>
    </source>
</evidence>
<gene>
    <name evidence="9" type="primary">cobB</name>
    <name evidence="12" type="ORF">JCR33_16490</name>
</gene>
<comment type="cofactor">
    <cofactor evidence="1 9">
        <name>Mg(2+)</name>
        <dbReference type="ChEBI" id="CHEBI:18420"/>
    </cofactor>
</comment>
<dbReference type="RefSeq" id="WP_198883212.1">
    <property type="nucleotide sequence ID" value="NZ_JAEKJA010000014.1"/>
</dbReference>
<keyword evidence="3 9" id="KW-0169">Cobalamin biosynthesis</keyword>
<feature type="domain" description="CobB/CobQ-like glutamine amidotransferase" evidence="11">
    <location>
        <begin position="241"/>
        <end position="424"/>
    </location>
</feature>
<feature type="domain" description="CobQ/CobB/MinD/ParA nucleotide binding" evidence="10">
    <location>
        <begin position="4"/>
        <end position="180"/>
    </location>
</feature>
<dbReference type="InterPro" id="IPR027417">
    <property type="entry name" value="P-loop_NTPase"/>
</dbReference>
<dbReference type="SUPFAM" id="SSF52317">
    <property type="entry name" value="Class I glutamine amidotransferase-like"/>
    <property type="match status" value="1"/>
</dbReference>
<dbReference type="GO" id="GO:0005524">
    <property type="term" value="F:ATP binding"/>
    <property type="evidence" value="ECO:0007669"/>
    <property type="project" value="UniProtKB-UniRule"/>
</dbReference>
<accession>A0A934IRH9</accession>
<dbReference type="GO" id="GO:0042242">
    <property type="term" value="F:cobyrinic acid a,c-diamide synthase activity"/>
    <property type="evidence" value="ECO:0007669"/>
    <property type="project" value="InterPro"/>
</dbReference>
<evidence type="ECO:0000256" key="3">
    <source>
        <dbReference type="ARBA" id="ARBA00022573"/>
    </source>
</evidence>
<dbReference type="NCBIfam" id="TIGR00379">
    <property type="entry name" value="cobB"/>
    <property type="match status" value="1"/>
</dbReference>
<dbReference type="InterPro" id="IPR004484">
    <property type="entry name" value="CbiA/CobB_synth"/>
</dbReference>
<dbReference type="SUPFAM" id="SSF52540">
    <property type="entry name" value="P-loop containing nucleoside triphosphate hydrolases"/>
    <property type="match status" value="1"/>
</dbReference>
<dbReference type="PANTHER" id="PTHR43873:SF1">
    <property type="entry name" value="COBYRINATE A,C-DIAMIDE SYNTHASE"/>
    <property type="match status" value="1"/>
</dbReference>
<keyword evidence="13" id="KW-1185">Reference proteome</keyword>